<evidence type="ECO:0000313" key="2">
    <source>
        <dbReference type="EMBL" id="KAF6440982.1"/>
    </source>
</evidence>
<organism evidence="2 3">
    <name type="scientific">Rousettus aegyptiacus</name>
    <name type="common">Egyptian fruit bat</name>
    <name type="synonym">Pteropus aegyptiacus</name>
    <dbReference type="NCBI Taxonomy" id="9407"/>
    <lineage>
        <taxon>Eukaryota</taxon>
        <taxon>Metazoa</taxon>
        <taxon>Chordata</taxon>
        <taxon>Craniata</taxon>
        <taxon>Vertebrata</taxon>
        <taxon>Euteleostomi</taxon>
        <taxon>Mammalia</taxon>
        <taxon>Eutheria</taxon>
        <taxon>Laurasiatheria</taxon>
        <taxon>Chiroptera</taxon>
        <taxon>Yinpterochiroptera</taxon>
        <taxon>Pteropodoidea</taxon>
        <taxon>Pteropodidae</taxon>
        <taxon>Rousettinae</taxon>
        <taxon>Rousettus</taxon>
    </lineage>
</organism>
<evidence type="ECO:0000313" key="3">
    <source>
        <dbReference type="Proteomes" id="UP000593571"/>
    </source>
</evidence>
<feature type="region of interest" description="Disordered" evidence="1">
    <location>
        <begin position="1"/>
        <end position="48"/>
    </location>
</feature>
<dbReference type="AlphaFoldDB" id="A0A7J8F151"/>
<dbReference type="Proteomes" id="UP000593571">
    <property type="component" value="Unassembled WGS sequence"/>
</dbReference>
<sequence>MGAGRGSWEPHGVEVPGRSGQVGTVTRTRCGPRVPGCGDGGHRAGRLPPSWAHAAAERQAVNEAPRNETSFQAALGAENRRSKRRMDSPSCVEHELQWGRGRRGSWLGALCNYPAKDDSA</sequence>
<accession>A0A7J8F151</accession>
<reference evidence="2 3" key="1">
    <citation type="journal article" date="2020" name="Nature">
        <title>Six reference-quality genomes reveal evolution of bat adaptations.</title>
        <authorList>
            <person name="Jebb D."/>
            <person name="Huang Z."/>
            <person name="Pippel M."/>
            <person name="Hughes G.M."/>
            <person name="Lavrichenko K."/>
            <person name="Devanna P."/>
            <person name="Winkler S."/>
            <person name="Jermiin L.S."/>
            <person name="Skirmuntt E.C."/>
            <person name="Katzourakis A."/>
            <person name="Burkitt-Gray L."/>
            <person name="Ray D.A."/>
            <person name="Sullivan K.A.M."/>
            <person name="Roscito J.G."/>
            <person name="Kirilenko B.M."/>
            <person name="Davalos L.M."/>
            <person name="Corthals A.P."/>
            <person name="Power M.L."/>
            <person name="Jones G."/>
            <person name="Ransome R.D."/>
            <person name="Dechmann D.K.N."/>
            <person name="Locatelli A.G."/>
            <person name="Puechmaille S.J."/>
            <person name="Fedrigo O."/>
            <person name="Jarvis E.D."/>
            <person name="Hiller M."/>
            <person name="Vernes S.C."/>
            <person name="Myers E.W."/>
            <person name="Teeling E.C."/>
        </authorList>
    </citation>
    <scope>NUCLEOTIDE SEQUENCE [LARGE SCALE GENOMIC DNA]</scope>
    <source>
        <strain evidence="2">MRouAeg1</strain>
        <tissue evidence="2">Muscle</tissue>
    </source>
</reference>
<dbReference type="EMBL" id="JACASE010000008">
    <property type="protein sequence ID" value="KAF6440982.1"/>
    <property type="molecule type" value="Genomic_DNA"/>
</dbReference>
<evidence type="ECO:0000256" key="1">
    <source>
        <dbReference type="SAM" id="MobiDB-lite"/>
    </source>
</evidence>
<proteinExistence type="predicted"/>
<protein>
    <submittedName>
        <fullName evidence="2">Uncharacterized protein</fullName>
    </submittedName>
</protein>
<comment type="caution">
    <text evidence="2">The sequence shown here is derived from an EMBL/GenBank/DDBJ whole genome shotgun (WGS) entry which is preliminary data.</text>
</comment>
<feature type="region of interest" description="Disordered" evidence="1">
    <location>
        <begin position="60"/>
        <end position="91"/>
    </location>
</feature>
<gene>
    <name evidence="2" type="ORF">HJG63_012213</name>
</gene>
<keyword evidence="3" id="KW-1185">Reference proteome</keyword>
<name>A0A7J8F151_ROUAE</name>